<dbReference type="GO" id="GO:0004497">
    <property type="term" value="F:monooxygenase activity"/>
    <property type="evidence" value="ECO:0007669"/>
    <property type="project" value="InterPro"/>
</dbReference>
<protein>
    <recommendedName>
        <fullName evidence="7">Cytochrome P450</fullName>
    </recommendedName>
</protein>
<sequence length="114" mass="12823">MTELLLNPNIMLKVREEVTKTIGAEGRIEESKILALPYLHAIVKESMRLHLSVASSCTPQDRNRPEAARFSDSEEHPSPCECVGHCSKPELLGKPNSVHAREKFKLGYWSSHKT</sequence>
<comment type="caution">
    <text evidence="5">The sequence shown here is derived from an EMBL/GenBank/DDBJ whole genome shotgun (WGS) entry which is preliminary data.</text>
</comment>
<dbReference type="GO" id="GO:0016705">
    <property type="term" value="F:oxidoreductase activity, acting on paired donors, with incorporation or reduction of molecular oxygen"/>
    <property type="evidence" value="ECO:0007669"/>
    <property type="project" value="InterPro"/>
</dbReference>
<organism evidence="5 6">
    <name type="scientific">Camellia sinensis</name>
    <name type="common">Tea plant</name>
    <name type="synonym">Thea sinensis</name>
    <dbReference type="NCBI Taxonomy" id="4442"/>
    <lineage>
        <taxon>Eukaryota</taxon>
        <taxon>Viridiplantae</taxon>
        <taxon>Streptophyta</taxon>
        <taxon>Embryophyta</taxon>
        <taxon>Tracheophyta</taxon>
        <taxon>Spermatophyta</taxon>
        <taxon>Magnoliopsida</taxon>
        <taxon>eudicotyledons</taxon>
        <taxon>Gunneridae</taxon>
        <taxon>Pentapetalae</taxon>
        <taxon>asterids</taxon>
        <taxon>Ericales</taxon>
        <taxon>Theaceae</taxon>
        <taxon>Camellia</taxon>
    </lineage>
</organism>
<evidence type="ECO:0000256" key="2">
    <source>
        <dbReference type="ARBA" id="ARBA00022723"/>
    </source>
</evidence>
<dbReference type="EMBL" id="JACBKZ010000003">
    <property type="protein sequence ID" value="KAF5954450.1"/>
    <property type="molecule type" value="Genomic_DNA"/>
</dbReference>
<proteinExistence type="inferred from homology"/>
<accession>A0A7J7HNL4</accession>
<evidence type="ECO:0008006" key="7">
    <source>
        <dbReference type="Google" id="ProtNLM"/>
    </source>
</evidence>
<feature type="compositionally biased region" description="Basic and acidic residues" evidence="4">
    <location>
        <begin position="61"/>
        <end position="77"/>
    </location>
</feature>
<dbReference type="Proteomes" id="UP000593564">
    <property type="component" value="Unassembled WGS sequence"/>
</dbReference>
<dbReference type="PANTHER" id="PTHR47950">
    <property type="entry name" value="CYTOCHROME P450, FAMILY 76, SUBFAMILY C, POLYPEPTIDE 5-RELATED"/>
    <property type="match status" value="1"/>
</dbReference>
<dbReference type="PANTHER" id="PTHR47950:SF42">
    <property type="entry name" value="GERANIOL 8-HYDROXYLASE"/>
    <property type="match status" value="1"/>
</dbReference>
<dbReference type="SUPFAM" id="SSF48264">
    <property type="entry name" value="Cytochrome P450"/>
    <property type="match status" value="1"/>
</dbReference>
<dbReference type="InterPro" id="IPR001128">
    <property type="entry name" value="Cyt_P450"/>
</dbReference>
<dbReference type="InterPro" id="IPR036396">
    <property type="entry name" value="Cyt_P450_sf"/>
</dbReference>
<name>A0A7J7HNL4_CAMSI</name>
<evidence type="ECO:0000256" key="3">
    <source>
        <dbReference type="ARBA" id="ARBA00023004"/>
    </source>
</evidence>
<comment type="similarity">
    <text evidence="1">Belongs to the cytochrome P450 family.</text>
</comment>
<feature type="region of interest" description="Disordered" evidence="4">
    <location>
        <begin position="55"/>
        <end position="77"/>
    </location>
</feature>
<reference evidence="6" key="1">
    <citation type="journal article" date="2020" name="Nat. Commun.">
        <title>Genome assembly of wild tea tree DASZ reveals pedigree and selection history of tea varieties.</title>
        <authorList>
            <person name="Zhang W."/>
            <person name="Zhang Y."/>
            <person name="Qiu H."/>
            <person name="Guo Y."/>
            <person name="Wan H."/>
            <person name="Zhang X."/>
            <person name="Scossa F."/>
            <person name="Alseekh S."/>
            <person name="Zhang Q."/>
            <person name="Wang P."/>
            <person name="Xu L."/>
            <person name="Schmidt M.H."/>
            <person name="Jia X."/>
            <person name="Li D."/>
            <person name="Zhu A."/>
            <person name="Guo F."/>
            <person name="Chen W."/>
            <person name="Ni D."/>
            <person name="Usadel B."/>
            <person name="Fernie A.R."/>
            <person name="Wen W."/>
        </authorList>
    </citation>
    <scope>NUCLEOTIDE SEQUENCE [LARGE SCALE GENOMIC DNA]</scope>
    <source>
        <strain evidence="6">cv. G240</strain>
    </source>
</reference>
<evidence type="ECO:0000313" key="5">
    <source>
        <dbReference type="EMBL" id="KAF5954450.1"/>
    </source>
</evidence>
<dbReference type="GO" id="GO:0005506">
    <property type="term" value="F:iron ion binding"/>
    <property type="evidence" value="ECO:0007669"/>
    <property type="project" value="InterPro"/>
</dbReference>
<dbReference type="GO" id="GO:0020037">
    <property type="term" value="F:heme binding"/>
    <property type="evidence" value="ECO:0007669"/>
    <property type="project" value="InterPro"/>
</dbReference>
<gene>
    <name evidence="5" type="ORF">HYC85_007306</name>
</gene>
<keyword evidence="2" id="KW-0479">Metal-binding</keyword>
<keyword evidence="3" id="KW-0408">Iron</keyword>
<dbReference type="AlphaFoldDB" id="A0A7J7HNL4"/>
<evidence type="ECO:0000313" key="6">
    <source>
        <dbReference type="Proteomes" id="UP000593564"/>
    </source>
</evidence>
<dbReference type="Pfam" id="PF00067">
    <property type="entry name" value="p450"/>
    <property type="match status" value="1"/>
</dbReference>
<dbReference type="Gene3D" id="1.10.630.10">
    <property type="entry name" value="Cytochrome P450"/>
    <property type="match status" value="1"/>
</dbReference>
<keyword evidence="6" id="KW-1185">Reference proteome</keyword>
<evidence type="ECO:0000256" key="4">
    <source>
        <dbReference type="SAM" id="MobiDB-lite"/>
    </source>
</evidence>
<evidence type="ECO:0000256" key="1">
    <source>
        <dbReference type="ARBA" id="ARBA00010617"/>
    </source>
</evidence>
<reference evidence="5 6" key="2">
    <citation type="submission" date="2020-07" db="EMBL/GenBank/DDBJ databases">
        <title>Genome assembly of wild tea tree DASZ reveals pedigree and selection history of tea varieties.</title>
        <authorList>
            <person name="Zhang W."/>
        </authorList>
    </citation>
    <scope>NUCLEOTIDE SEQUENCE [LARGE SCALE GENOMIC DNA]</scope>
    <source>
        <strain evidence="6">cv. G240</strain>
        <tissue evidence="5">Leaf</tissue>
    </source>
</reference>